<evidence type="ECO:0000256" key="6">
    <source>
        <dbReference type="ARBA" id="ARBA00023242"/>
    </source>
</evidence>
<sequence>MEDCVGDSELANRSPRVCLNCKARKRKCDKALPACSRCDRLLLRCEYESPDSTTEDDVPLRLISSNFGSWTSWIRNFYISIQNRSLSLEDFVSMYFSTVHKWLPIINEKQFRDRVESRSYECDTNDFLLLTTLFLNVRRPDEQPHPAVMDDDLYQAVRHLYFHVFADMASSPSLQLLQSGLLLAIYEYGHGLVDAAHSTLFACLSASMSLGLHQTRAPLNMDAAWKSAMEDEFTLVWWGIVVTDRIICASSITKPRLPATIITDEANFLSDLGNTGNNNGDRLSWDQDSYVAVNFYRQVQSSVLLGHVLHLINDAPNLFSEESQSRFRVLDSQLQRAIQVTLQTETAGKLNSVSEALSLNRSAFLLLHRWQYAHSERTHNDITLWQSKMAIESIITITVETVRDFLPRIYAGWFKSHHPQGVQSVFLAAISLLHLGSSDNTSIEELKEMMAIQSRRWNIAAEYVHIVQNEQTQINS</sequence>
<dbReference type="GO" id="GO:0008270">
    <property type="term" value="F:zinc ion binding"/>
    <property type="evidence" value="ECO:0007669"/>
    <property type="project" value="InterPro"/>
</dbReference>
<dbReference type="PROSITE" id="PS50048">
    <property type="entry name" value="ZN2_CY6_FUNGAL_2"/>
    <property type="match status" value="1"/>
</dbReference>
<organism evidence="8 9">
    <name type="scientific">Talaromyces islandicus</name>
    <name type="common">Penicillium islandicum</name>
    <dbReference type="NCBI Taxonomy" id="28573"/>
    <lineage>
        <taxon>Eukaryota</taxon>
        <taxon>Fungi</taxon>
        <taxon>Dikarya</taxon>
        <taxon>Ascomycota</taxon>
        <taxon>Pezizomycotina</taxon>
        <taxon>Eurotiomycetes</taxon>
        <taxon>Eurotiomycetidae</taxon>
        <taxon>Eurotiales</taxon>
        <taxon>Trichocomaceae</taxon>
        <taxon>Talaromyces</taxon>
        <taxon>Talaromyces sect. Islandici</taxon>
    </lineage>
</organism>
<dbReference type="CDD" id="cd00067">
    <property type="entry name" value="GAL4"/>
    <property type="match status" value="1"/>
</dbReference>
<dbReference type="Pfam" id="PF00172">
    <property type="entry name" value="Zn_clus"/>
    <property type="match status" value="1"/>
</dbReference>
<gene>
    <name evidence="8" type="ORF">PISL3812_05824</name>
</gene>
<dbReference type="InterPro" id="IPR036864">
    <property type="entry name" value="Zn2-C6_fun-type_DNA-bd_sf"/>
</dbReference>
<dbReference type="PANTHER" id="PTHR47338">
    <property type="entry name" value="ZN(II)2CYS6 TRANSCRIPTION FACTOR (EUROFUNG)-RELATED"/>
    <property type="match status" value="1"/>
</dbReference>
<name>A0A0U1LZT6_TALIS</name>
<comment type="subcellular location">
    <subcellularLocation>
        <location evidence="1">Nucleus</location>
    </subcellularLocation>
</comment>
<dbReference type="InterPro" id="IPR050815">
    <property type="entry name" value="TF_fung"/>
</dbReference>
<dbReference type="GO" id="GO:0006351">
    <property type="term" value="P:DNA-templated transcription"/>
    <property type="evidence" value="ECO:0007669"/>
    <property type="project" value="InterPro"/>
</dbReference>
<keyword evidence="4" id="KW-0238">DNA-binding</keyword>
<feature type="domain" description="Zn(2)-C6 fungal-type" evidence="7">
    <location>
        <begin position="17"/>
        <end position="47"/>
    </location>
</feature>
<dbReference type="GO" id="GO:0000981">
    <property type="term" value="F:DNA-binding transcription factor activity, RNA polymerase II-specific"/>
    <property type="evidence" value="ECO:0007669"/>
    <property type="project" value="InterPro"/>
</dbReference>
<dbReference type="AlphaFoldDB" id="A0A0U1LZT6"/>
<dbReference type="CDD" id="cd12148">
    <property type="entry name" value="fungal_TF_MHR"/>
    <property type="match status" value="1"/>
</dbReference>
<evidence type="ECO:0000313" key="9">
    <source>
        <dbReference type="Proteomes" id="UP000054383"/>
    </source>
</evidence>
<dbReference type="SMART" id="SM00066">
    <property type="entry name" value="GAL4"/>
    <property type="match status" value="1"/>
</dbReference>
<dbReference type="Gene3D" id="4.10.240.10">
    <property type="entry name" value="Zn(2)-C6 fungal-type DNA-binding domain"/>
    <property type="match status" value="1"/>
</dbReference>
<dbReference type="Pfam" id="PF04082">
    <property type="entry name" value="Fungal_trans"/>
    <property type="match status" value="1"/>
</dbReference>
<evidence type="ECO:0000259" key="7">
    <source>
        <dbReference type="PROSITE" id="PS50048"/>
    </source>
</evidence>
<keyword evidence="9" id="KW-1185">Reference proteome</keyword>
<dbReference type="Proteomes" id="UP000054383">
    <property type="component" value="Unassembled WGS sequence"/>
</dbReference>
<dbReference type="GO" id="GO:0005634">
    <property type="term" value="C:nucleus"/>
    <property type="evidence" value="ECO:0007669"/>
    <property type="project" value="UniProtKB-SubCell"/>
</dbReference>
<dbReference type="SUPFAM" id="SSF57701">
    <property type="entry name" value="Zn2/Cys6 DNA-binding domain"/>
    <property type="match status" value="1"/>
</dbReference>
<evidence type="ECO:0000256" key="3">
    <source>
        <dbReference type="ARBA" id="ARBA00023015"/>
    </source>
</evidence>
<evidence type="ECO:0000256" key="2">
    <source>
        <dbReference type="ARBA" id="ARBA00022723"/>
    </source>
</evidence>
<dbReference type="GO" id="GO:0003677">
    <property type="term" value="F:DNA binding"/>
    <property type="evidence" value="ECO:0007669"/>
    <property type="project" value="UniProtKB-KW"/>
</dbReference>
<accession>A0A0U1LZT6</accession>
<keyword evidence="3" id="KW-0805">Transcription regulation</keyword>
<dbReference type="STRING" id="28573.A0A0U1LZT6"/>
<proteinExistence type="predicted"/>
<dbReference type="EMBL" id="CVMT01000005">
    <property type="protein sequence ID" value="CRG88789.1"/>
    <property type="molecule type" value="Genomic_DNA"/>
</dbReference>
<keyword evidence="2" id="KW-0479">Metal-binding</keyword>
<reference evidence="8 9" key="1">
    <citation type="submission" date="2015-04" db="EMBL/GenBank/DDBJ databases">
        <authorList>
            <person name="Syromyatnikov M.Y."/>
            <person name="Popov V.N."/>
        </authorList>
    </citation>
    <scope>NUCLEOTIDE SEQUENCE [LARGE SCALE GENOMIC DNA]</scope>
    <source>
        <strain evidence="8">WF-38-12</strain>
    </source>
</reference>
<dbReference type="InterPro" id="IPR001138">
    <property type="entry name" value="Zn2Cys6_DnaBD"/>
</dbReference>
<dbReference type="PROSITE" id="PS00463">
    <property type="entry name" value="ZN2_CY6_FUNGAL_1"/>
    <property type="match status" value="1"/>
</dbReference>
<evidence type="ECO:0000313" key="8">
    <source>
        <dbReference type="EMBL" id="CRG88789.1"/>
    </source>
</evidence>
<evidence type="ECO:0000256" key="5">
    <source>
        <dbReference type="ARBA" id="ARBA00023163"/>
    </source>
</evidence>
<dbReference type="OMA" id="PRIYAGW"/>
<protein>
    <submittedName>
        <fullName evidence="8">Photosystem I P700 chlorophyll a apoprotein A2 2</fullName>
    </submittedName>
</protein>
<keyword evidence="5" id="KW-0804">Transcription</keyword>
<dbReference type="InterPro" id="IPR007219">
    <property type="entry name" value="XnlR_reg_dom"/>
</dbReference>
<dbReference type="PANTHER" id="PTHR47338:SF20">
    <property type="entry name" value="ZN(II)2CYS6 TRANSCRIPTION FACTOR (EUROFUNG)"/>
    <property type="match status" value="1"/>
</dbReference>
<keyword evidence="6" id="KW-0539">Nucleus</keyword>
<evidence type="ECO:0000256" key="4">
    <source>
        <dbReference type="ARBA" id="ARBA00023125"/>
    </source>
</evidence>
<evidence type="ECO:0000256" key="1">
    <source>
        <dbReference type="ARBA" id="ARBA00004123"/>
    </source>
</evidence>
<dbReference type="OrthoDB" id="270167at2759"/>